<evidence type="ECO:0000313" key="2">
    <source>
        <dbReference type="EMBL" id="STZ67767.1"/>
    </source>
</evidence>
<gene>
    <name evidence="2" type="ORF">NCTC10660_01256</name>
</gene>
<dbReference type="EMBL" id="UGQW01000002">
    <property type="protein sequence ID" value="STZ67767.1"/>
    <property type="molecule type" value="Genomic_DNA"/>
</dbReference>
<reference evidence="2 3" key="1">
    <citation type="submission" date="2018-06" db="EMBL/GenBank/DDBJ databases">
        <authorList>
            <consortium name="Pathogen Informatics"/>
            <person name="Doyle S."/>
        </authorList>
    </citation>
    <scope>NUCLEOTIDE SEQUENCE [LARGE SCALE GENOMIC DNA]</scope>
    <source>
        <strain evidence="2 3">NCTC10660</strain>
    </source>
</reference>
<accession>A0A378TXW5</accession>
<feature type="transmembrane region" description="Helical" evidence="1">
    <location>
        <begin position="42"/>
        <end position="65"/>
    </location>
</feature>
<evidence type="ECO:0000313" key="3">
    <source>
        <dbReference type="Proteomes" id="UP000254927"/>
    </source>
</evidence>
<keyword evidence="1" id="KW-1133">Transmembrane helix</keyword>
<keyword evidence="1" id="KW-0472">Membrane</keyword>
<protein>
    <submittedName>
        <fullName evidence="2">Uncharacterized protein</fullName>
    </submittedName>
</protein>
<dbReference type="GeneID" id="93352240"/>
<dbReference type="AlphaFoldDB" id="A0A378TXW5"/>
<dbReference type="Proteomes" id="UP000254927">
    <property type="component" value="Unassembled WGS sequence"/>
</dbReference>
<organism evidence="2 3">
    <name type="scientific">Neisseria elongata</name>
    <dbReference type="NCBI Taxonomy" id="495"/>
    <lineage>
        <taxon>Bacteria</taxon>
        <taxon>Pseudomonadati</taxon>
        <taxon>Pseudomonadota</taxon>
        <taxon>Betaproteobacteria</taxon>
        <taxon>Neisseriales</taxon>
        <taxon>Neisseriaceae</taxon>
        <taxon>Neisseria</taxon>
    </lineage>
</organism>
<dbReference type="RefSeq" id="WP_240317862.1">
    <property type="nucleotide sequence ID" value="NZ_CP031252.1"/>
</dbReference>
<evidence type="ECO:0000256" key="1">
    <source>
        <dbReference type="SAM" id="Phobius"/>
    </source>
</evidence>
<name>A0A378TXW5_NEIEL</name>
<feature type="transmembrane region" description="Helical" evidence="1">
    <location>
        <begin position="7"/>
        <end position="30"/>
    </location>
</feature>
<keyword evidence="1" id="KW-0812">Transmembrane</keyword>
<proteinExistence type="predicted"/>
<sequence length="84" mass="9490">MKRSVLCPMLLAAVGLIYIVLFTCAINYIAEQVFRFTVFAKPQAVVITVALAASVLFASPLLPFCRKLFERCGAKCRHYFDRTR</sequence>